<evidence type="ECO:0000256" key="1">
    <source>
        <dbReference type="ARBA" id="ARBA00023015"/>
    </source>
</evidence>
<feature type="DNA-binding region" description="H-T-H motif" evidence="4">
    <location>
        <begin position="37"/>
        <end position="56"/>
    </location>
</feature>
<dbReference type="PROSITE" id="PS50977">
    <property type="entry name" value="HTH_TETR_2"/>
    <property type="match status" value="1"/>
</dbReference>
<dbReference type="RefSeq" id="WP_345062283.1">
    <property type="nucleotide sequence ID" value="NZ_BAABCN010000002.1"/>
</dbReference>
<evidence type="ECO:0000259" key="6">
    <source>
        <dbReference type="PROSITE" id="PS50977"/>
    </source>
</evidence>
<dbReference type="InterPro" id="IPR009057">
    <property type="entry name" value="Homeodomain-like_sf"/>
</dbReference>
<dbReference type="InterPro" id="IPR041347">
    <property type="entry name" value="MftR_C"/>
</dbReference>
<accession>A0ABP7K4Z4</accession>
<keyword evidence="5" id="KW-0812">Transmembrane</keyword>
<protein>
    <recommendedName>
        <fullName evidence="6">HTH tetR-type domain-containing protein</fullName>
    </recommendedName>
</protein>
<keyword evidence="5" id="KW-1133">Transmembrane helix</keyword>
<evidence type="ECO:0000256" key="4">
    <source>
        <dbReference type="PROSITE-ProRule" id="PRU00335"/>
    </source>
</evidence>
<feature type="transmembrane region" description="Helical" evidence="5">
    <location>
        <begin position="158"/>
        <end position="181"/>
    </location>
</feature>
<keyword evidence="8" id="KW-1185">Reference proteome</keyword>
<dbReference type="Pfam" id="PF17754">
    <property type="entry name" value="TetR_C_14"/>
    <property type="match status" value="1"/>
</dbReference>
<feature type="domain" description="HTH tetR-type" evidence="6">
    <location>
        <begin position="14"/>
        <end position="74"/>
    </location>
</feature>
<gene>
    <name evidence="7" type="ORF">GCM10022381_06830</name>
</gene>
<evidence type="ECO:0000256" key="3">
    <source>
        <dbReference type="ARBA" id="ARBA00023163"/>
    </source>
</evidence>
<dbReference type="PRINTS" id="PR00455">
    <property type="entry name" value="HTHTETR"/>
</dbReference>
<dbReference type="Proteomes" id="UP001501803">
    <property type="component" value="Unassembled WGS sequence"/>
</dbReference>
<organism evidence="7 8">
    <name type="scientific">Leifsonia kafniensis</name>
    <dbReference type="NCBI Taxonomy" id="475957"/>
    <lineage>
        <taxon>Bacteria</taxon>
        <taxon>Bacillati</taxon>
        <taxon>Actinomycetota</taxon>
        <taxon>Actinomycetes</taxon>
        <taxon>Micrococcales</taxon>
        <taxon>Microbacteriaceae</taxon>
        <taxon>Leifsonia</taxon>
    </lineage>
</organism>
<dbReference type="Gene3D" id="1.10.10.60">
    <property type="entry name" value="Homeodomain-like"/>
    <property type="match status" value="1"/>
</dbReference>
<dbReference type="EMBL" id="BAABCN010000002">
    <property type="protein sequence ID" value="GAA3865746.1"/>
    <property type="molecule type" value="Genomic_DNA"/>
</dbReference>
<dbReference type="Gene3D" id="1.10.357.10">
    <property type="entry name" value="Tetracycline Repressor, domain 2"/>
    <property type="match status" value="1"/>
</dbReference>
<name>A0ABP7K4Z4_9MICO</name>
<dbReference type="PANTHER" id="PTHR30055:SF234">
    <property type="entry name" value="HTH-TYPE TRANSCRIPTIONAL REGULATOR BETI"/>
    <property type="match status" value="1"/>
</dbReference>
<dbReference type="InterPro" id="IPR050109">
    <property type="entry name" value="HTH-type_TetR-like_transc_reg"/>
</dbReference>
<comment type="caution">
    <text evidence="7">The sequence shown here is derived from an EMBL/GenBank/DDBJ whole genome shotgun (WGS) entry which is preliminary data.</text>
</comment>
<proteinExistence type="predicted"/>
<dbReference type="PANTHER" id="PTHR30055">
    <property type="entry name" value="HTH-TYPE TRANSCRIPTIONAL REGULATOR RUTR"/>
    <property type="match status" value="1"/>
</dbReference>
<dbReference type="Pfam" id="PF00440">
    <property type="entry name" value="TetR_N"/>
    <property type="match status" value="1"/>
</dbReference>
<evidence type="ECO:0000313" key="8">
    <source>
        <dbReference type="Proteomes" id="UP001501803"/>
    </source>
</evidence>
<keyword evidence="1" id="KW-0805">Transcription regulation</keyword>
<dbReference type="InterPro" id="IPR001647">
    <property type="entry name" value="HTH_TetR"/>
</dbReference>
<evidence type="ECO:0000313" key="7">
    <source>
        <dbReference type="EMBL" id="GAA3865746.1"/>
    </source>
</evidence>
<keyword evidence="3" id="KW-0804">Transcription</keyword>
<evidence type="ECO:0000256" key="2">
    <source>
        <dbReference type="ARBA" id="ARBA00023125"/>
    </source>
</evidence>
<keyword evidence="5" id="KW-0472">Membrane</keyword>
<reference evidence="8" key="1">
    <citation type="journal article" date="2019" name="Int. J. Syst. Evol. Microbiol.">
        <title>The Global Catalogue of Microorganisms (GCM) 10K type strain sequencing project: providing services to taxonomists for standard genome sequencing and annotation.</title>
        <authorList>
            <consortium name="The Broad Institute Genomics Platform"/>
            <consortium name="The Broad Institute Genome Sequencing Center for Infectious Disease"/>
            <person name="Wu L."/>
            <person name="Ma J."/>
        </authorList>
    </citation>
    <scope>NUCLEOTIDE SEQUENCE [LARGE SCALE GENOMIC DNA]</scope>
    <source>
        <strain evidence="8">JCM 17021</strain>
    </source>
</reference>
<dbReference type="SUPFAM" id="SSF46689">
    <property type="entry name" value="Homeodomain-like"/>
    <property type="match status" value="1"/>
</dbReference>
<evidence type="ECO:0000256" key="5">
    <source>
        <dbReference type="SAM" id="Phobius"/>
    </source>
</evidence>
<sequence length="210" mass="21907">MNQSDVSKAGRPRGSSRAMLQEAAAELFLEQTYASTTIEQITRRAGVSRNTFFNYFPAKSDLLWVEVDSWLLALPSALKAALAGGTAQATQPTDAIRHALLALAGGIPAGDVPWALTQTELMGTTLELQASALSRFTTHGAVLTRAVERAAGRQEGDLLAQAFAVAALAASCAAALAWAGAGVARGSLVPFLDAALSPVCDGFRPLLPTR</sequence>
<keyword evidence="2 4" id="KW-0238">DNA-binding</keyword>